<dbReference type="InterPro" id="IPR012341">
    <property type="entry name" value="6hp_glycosidase-like_sf"/>
</dbReference>
<dbReference type="CAZy" id="GH105">
    <property type="family name" value="Glycoside Hydrolase Family 105"/>
</dbReference>
<reference evidence="2 3" key="1">
    <citation type="journal article" date="2011" name="J. Bacteriol.">
        <title>Genome sequence of the plant-pathogenic bacterium Dickeya dadantii 3937.</title>
        <authorList>
            <person name="Glasner J.D."/>
            <person name="Yang C.H."/>
            <person name="Reverchon S."/>
            <person name="Hugouvieux-Cotte-Pattat N."/>
            <person name="Condemine G."/>
            <person name="Bohin J.P."/>
            <person name="Van Gijsegem F."/>
            <person name="Yang S."/>
            <person name="Franza T."/>
            <person name="Expert D."/>
            <person name="Plunkett G. III"/>
            <person name="San Francisco M.J."/>
            <person name="Charkowski A.O."/>
            <person name="Py B."/>
            <person name="Bell K."/>
            <person name="Rauscher L."/>
            <person name="Rodriguez-Palenzuela P."/>
            <person name="Toussaint A."/>
            <person name="Holeva M.C."/>
            <person name="He S.Y."/>
            <person name="Douet V."/>
            <person name="Boccara M."/>
            <person name="Blanco C."/>
            <person name="Toth I."/>
            <person name="Anderson B.D."/>
            <person name="Biehl B.S."/>
            <person name="Mau B."/>
            <person name="Flynn S.M."/>
            <person name="Barras F."/>
            <person name="Lindeberg M."/>
            <person name="Birch P.R."/>
            <person name="Tsuyumu S."/>
            <person name="Shi X."/>
            <person name="Hibbing M."/>
            <person name="Yap M.N."/>
            <person name="Carpentier M."/>
            <person name="Dassa E."/>
            <person name="Umehara M."/>
            <person name="Kim J.F."/>
            <person name="Rusch M."/>
            <person name="Soni P."/>
            <person name="Mayhew G.F."/>
            <person name="Fouts D.E."/>
            <person name="Gill S.R."/>
            <person name="Blattner F.R."/>
            <person name="Keen N.T."/>
            <person name="Perna N.T."/>
        </authorList>
    </citation>
    <scope>NUCLEOTIDE SEQUENCE [LARGE SCALE GENOMIC DNA]</scope>
    <source>
        <strain evidence="2 3">3937</strain>
    </source>
</reference>
<dbReference type="STRING" id="198628.Dda3937_03080"/>
<dbReference type="KEGG" id="ddd:Dda3937_03080"/>
<dbReference type="InterPro" id="IPR008928">
    <property type="entry name" value="6-hairpin_glycosidase_sf"/>
</dbReference>
<dbReference type="InterPro" id="IPR052043">
    <property type="entry name" value="PolySaccharide_Degr_Enz"/>
</dbReference>
<keyword evidence="2" id="KW-0326">Glycosidase</keyword>
<dbReference type="GO" id="GO:0016798">
    <property type="term" value="F:hydrolase activity, acting on glycosyl bonds"/>
    <property type="evidence" value="ECO:0007669"/>
    <property type="project" value="UniProtKB-KW"/>
</dbReference>
<dbReference type="InterPro" id="IPR010905">
    <property type="entry name" value="Glyco_hydro_88"/>
</dbReference>
<evidence type="ECO:0000313" key="3">
    <source>
        <dbReference type="Proteomes" id="UP000006859"/>
    </source>
</evidence>
<dbReference type="Proteomes" id="UP000006859">
    <property type="component" value="Chromosome"/>
</dbReference>
<proteinExistence type="predicted"/>
<dbReference type="AlphaFoldDB" id="E0SFC9"/>
<sequence length="378" mass="41809">MTIQSMNGLSEQSMNGLSDSRQIDALLDKVALAFCRLKAINSVTDLNDGAPAGEALTIQFEEWDWEVGVGLYGFWKLARQRRDHAMLAALEQWYEQKLQAGLPPRQINSTAPMLVLALLCRDNPRAHWLAAVEEWADWLLHSLPKTEDGGFQHTVKERPNTGQLWDDTLFMAGLFLVVSAGVLKRRELLEEAEYQLLTHARYLADATTGLWYHGWTFLGRHHYAGAFWGRGNAWVTLVLPEICCLADSPLSASVRRTLEAILTQQTRALAACQHDSGLWHTLLNDPDSPLETSASAGFIAGILTARQLGMLADFPQAVLDKGLAAVMAQIDEQGVVQGVSDGTAMGHDLQFYHDIPNVAVPYGQALVMLMLLAQRHSV</sequence>
<evidence type="ECO:0000256" key="1">
    <source>
        <dbReference type="ARBA" id="ARBA00022801"/>
    </source>
</evidence>
<dbReference type="PANTHER" id="PTHR33886:SF8">
    <property type="entry name" value="UNSATURATED RHAMNOGALACTURONAN HYDROLASE (EUROFUNG)"/>
    <property type="match status" value="1"/>
</dbReference>
<name>E0SFC9_DICD3</name>
<gene>
    <name evidence="2" type="primary">lfgN</name>
    <name evidence="2" type="ordered locus">Dda3937_03080</name>
</gene>
<dbReference type="EC" id="3.2.1.-" evidence="2"/>
<dbReference type="EMBL" id="CP002038">
    <property type="protein sequence ID" value="ADM99981.1"/>
    <property type="molecule type" value="Genomic_DNA"/>
</dbReference>
<evidence type="ECO:0000313" key="2">
    <source>
        <dbReference type="EMBL" id="ADM99981.1"/>
    </source>
</evidence>
<keyword evidence="1 2" id="KW-0378">Hydrolase</keyword>
<dbReference type="eggNOG" id="COG4225">
    <property type="taxonomic scope" value="Bacteria"/>
</dbReference>
<dbReference type="Gene3D" id="1.50.10.10">
    <property type="match status" value="1"/>
</dbReference>
<dbReference type="HOGENOM" id="CLU_043688_0_0_6"/>
<protein>
    <submittedName>
        <fullName evidence="2">Predicted glycosyl hydrolase</fullName>
        <ecNumber evidence="2">3.2.1.-</ecNumber>
    </submittedName>
</protein>
<dbReference type="PANTHER" id="PTHR33886">
    <property type="entry name" value="UNSATURATED RHAMNOGALACTURONAN HYDROLASE (EUROFUNG)"/>
    <property type="match status" value="1"/>
</dbReference>
<organism evidence="2 3">
    <name type="scientific">Dickeya dadantii (strain 3937)</name>
    <name type="common">Erwinia chrysanthemi (strain 3937)</name>
    <dbReference type="NCBI Taxonomy" id="198628"/>
    <lineage>
        <taxon>Bacteria</taxon>
        <taxon>Pseudomonadati</taxon>
        <taxon>Pseudomonadota</taxon>
        <taxon>Gammaproteobacteria</taxon>
        <taxon>Enterobacterales</taxon>
        <taxon>Pectobacteriaceae</taxon>
        <taxon>Dickeya</taxon>
    </lineage>
</organism>
<keyword evidence="3" id="KW-1185">Reference proteome</keyword>
<accession>E0SFC9</accession>
<dbReference type="SUPFAM" id="SSF48208">
    <property type="entry name" value="Six-hairpin glycosidases"/>
    <property type="match status" value="1"/>
</dbReference>
<dbReference type="Pfam" id="PF07470">
    <property type="entry name" value="Glyco_hydro_88"/>
    <property type="match status" value="1"/>
</dbReference>
<dbReference type="GO" id="GO:0005975">
    <property type="term" value="P:carbohydrate metabolic process"/>
    <property type="evidence" value="ECO:0007669"/>
    <property type="project" value="InterPro"/>
</dbReference>